<dbReference type="Gene3D" id="3.30.1490.20">
    <property type="entry name" value="ATP-grasp fold, A domain"/>
    <property type="match status" value="1"/>
</dbReference>
<dbReference type="InterPro" id="IPR011761">
    <property type="entry name" value="ATP-grasp"/>
</dbReference>
<dbReference type="GO" id="GO:0016874">
    <property type="term" value="F:ligase activity"/>
    <property type="evidence" value="ECO:0007669"/>
    <property type="project" value="UniProtKB-KW"/>
</dbReference>
<gene>
    <name evidence="6" type="ORF">G3I70_21680</name>
</gene>
<dbReference type="Proteomes" id="UP000475532">
    <property type="component" value="Unassembled WGS sequence"/>
</dbReference>
<evidence type="ECO:0000313" key="6">
    <source>
        <dbReference type="EMBL" id="NEA25074.1"/>
    </source>
</evidence>
<dbReference type="PANTHER" id="PTHR43585">
    <property type="entry name" value="FUMIPYRROLE BIOSYNTHESIS PROTEIN C"/>
    <property type="match status" value="1"/>
</dbReference>
<dbReference type="Gene3D" id="3.40.50.20">
    <property type="match status" value="1"/>
</dbReference>
<dbReference type="SUPFAM" id="SSF56059">
    <property type="entry name" value="Glutathione synthetase ATP-binding domain-like"/>
    <property type="match status" value="1"/>
</dbReference>
<dbReference type="RefSeq" id="WP_163058688.1">
    <property type="nucleotide sequence ID" value="NZ_JAAGLI010000566.1"/>
</dbReference>
<dbReference type="PANTHER" id="PTHR43585:SF2">
    <property type="entry name" value="ATP-GRASP ENZYME FSQD"/>
    <property type="match status" value="1"/>
</dbReference>
<evidence type="ECO:0000256" key="3">
    <source>
        <dbReference type="ARBA" id="ARBA00022840"/>
    </source>
</evidence>
<keyword evidence="1" id="KW-0436">Ligase</keyword>
<evidence type="ECO:0000313" key="7">
    <source>
        <dbReference type="Proteomes" id="UP000475532"/>
    </source>
</evidence>
<sequence length="445" mass="47929">MTAKVPAMLIVGLSLSTGLPAFVRACHGQGTQVVVLYEPFLRDVPAADQLTELYEHRLGLADLHIEMPALDPVRVLGTVQRLTRHYELKGVYAGSDKHVETTAKVAAVHGLPGPGLRAAAISRNKVMQRLLCAAHRMAVPPFTVATTADQAHEFLAEHTPVVAKPCAGSGSDGVRRLDSAADLREYLAEAPNSPFLLERYLAGREFSVECLVDGGRPMLTNITGKGKGAEPYFVETLQVVPAEVEADRRAAFTDLAARIVEITAMDTGILHLEAIDGADGIVYPVEWAVREPGHAIMDLVDWRFDGHAIPYLVGMHLDGTPAQAPAEVAGRIAVTVFVDLPAGTIVRVRRDRDPNAIPGVVDFDFYGCPGDATARARDNWSTFGAYSVLARSRDDLRRVVDEIDAAFGVLLRDPEGAETWWSVSSQVRADVLGDPRPGGEAGRPG</sequence>
<dbReference type="GO" id="GO:0046872">
    <property type="term" value="F:metal ion binding"/>
    <property type="evidence" value="ECO:0007669"/>
    <property type="project" value="InterPro"/>
</dbReference>
<evidence type="ECO:0000256" key="1">
    <source>
        <dbReference type="ARBA" id="ARBA00022598"/>
    </source>
</evidence>
<dbReference type="EMBL" id="JAAGLI010000566">
    <property type="protein sequence ID" value="NEA25074.1"/>
    <property type="molecule type" value="Genomic_DNA"/>
</dbReference>
<organism evidence="6 7">
    <name type="scientific">Actinomadura bangladeshensis</name>
    <dbReference type="NCBI Taxonomy" id="453573"/>
    <lineage>
        <taxon>Bacteria</taxon>
        <taxon>Bacillati</taxon>
        <taxon>Actinomycetota</taxon>
        <taxon>Actinomycetes</taxon>
        <taxon>Streptosporangiales</taxon>
        <taxon>Thermomonosporaceae</taxon>
        <taxon>Actinomadura</taxon>
    </lineage>
</organism>
<feature type="domain" description="ATP-grasp" evidence="5">
    <location>
        <begin position="129"/>
        <end position="318"/>
    </location>
</feature>
<reference evidence="6 7" key="1">
    <citation type="submission" date="2020-01" db="EMBL/GenBank/DDBJ databases">
        <title>Insect and environment-associated Actinomycetes.</title>
        <authorList>
            <person name="Currrie C."/>
            <person name="Chevrette M."/>
            <person name="Carlson C."/>
            <person name="Stubbendieck R."/>
            <person name="Wendt-Pienkowski E."/>
        </authorList>
    </citation>
    <scope>NUCLEOTIDE SEQUENCE [LARGE SCALE GENOMIC DNA]</scope>
    <source>
        <strain evidence="6 7">SID10258</strain>
    </source>
</reference>
<evidence type="ECO:0000256" key="4">
    <source>
        <dbReference type="PROSITE-ProRule" id="PRU00409"/>
    </source>
</evidence>
<evidence type="ECO:0000256" key="2">
    <source>
        <dbReference type="ARBA" id="ARBA00022741"/>
    </source>
</evidence>
<dbReference type="InterPro" id="IPR013815">
    <property type="entry name" value="ATP_grasp_subdomain_1"/>
</dbReference>
<dbReference type="InterPro" id="IPR040570">
    <property type="entry name" value="LAL_C2"/>
</dbReference>
<proteinExistence type="predicted"/>
<dbReference type="Pfam" id="PF13535">
    <property type="entry name" value="ATP-grasp_4"/>
    <property type="match status" value="1"/>
</dbReference>
<keyword evidence="2 4" id="KW-0547">Nucleotide-binding</keyword>
<dbReference type="Pfam" id="PF18603">
    <property type="entry name" value="LAL_C2"/>
    <property type="match status" value="1"/>
</dbReference>
<keyword evidence="3 4" id="KW-0067">ATP-binding</keyword>
<protein>
    <submittedName>
        <fullName evidence="6">ATP-grasp domain-containing protein</fullName>
    </submittedName>
</protein>
<name>A0A6L9QM17_9ACTN</name>
<evidence type="ECO:0000259" key="5">
    <source>
        <dbReference type="PROSITE" id="PS50975"/>
    </source>
</evidence>
<comment type="caution">
    <text evidence="6">The sequence shown here is derived from an EMBL/GenBank/DDBJ whole genome shotgun (WGS) entry which is preliminary data.</text>
</comment>
<dbReference type="AlphaFoldDB" id="A0A6L9QM17"/>
<accession>A0A6L9QM17</accession>
<dbReference type="Gene3D" id="3.30.470.20">
    <property type="entry name" value="ATP-grasp fold, B domain"/>
    <property type="match status" value="1"/>
</dbReference>
<dbReference type="GO" id="GO:0005524">
    <property type="term" value="F:ATP binding"/>
    <property type="evidence" value="ECO:0007669"/>
    <property type="project" value="UniProtKB-UniRule"/>
</dbReference>
<dbReference type="PROSITE" id="PS50975">
    <property type="entry name" value="ATP_GRASP"/>
    <property type="match status" value="1"/>
</dbReference>
<dbReference type="InterPro" id="IPR052032">
    <property type="entry name" value="ATP-dep_AA_Ligase"/>
</dbReference>